<name>A0AAW0MU26_9GOBI</name>
<sequence length="61" mass="7122">TFITREKRREKEGEREVLYEIGSRRARQEKNQTRTAAPESPFGRIGTGLRSHQDPDHRGKT</sequence>
<dbReference type="Proteomes" id="UP001460270">
    <property type="component" value="Unassembled WGS sequence"/>
</dbReference>
<proteinExistence type="predicted"/>
<dbReference type="EMBL" id="JBBPFD010000021">
    <property type="protein sequence ID" value="KAK7882696.1"/>
    <property type="molecule type" value="Genomic_DNA"/>
</dbReference>
<feature type="compositionally biased region" description="Basic and acidic residues" evidence="1">
    <location>
        <begin position="51"/>
        <end position="61"/>
    </location>
</feature>
<accession>A0AAW0MU26</accession>
<organism evidence="2 3">
    <name type="scientific">Mugilogobius chulae</name>
    <name type="common">yellowstripe goby</name>
    <dbReference type="NCBI Taxonomy" id="88201"/>
    <lineage>
        <taxon>Eukaryota</taxon>
        <taxon>Metazoa</taxon>
        <taxon>Chordata</taxon>
        <taxon>Craniata</taxon>
        <taxon>Vertebrata</taxon>
        <taxon>Euteleostomi</taxon>
        <taxon>Actinopterygii</taxon>
        <taxon>Neopterygii</taxon>
        <taxon>Teleostei</taxon>
        <taxon>Neoteleostei</taxon>
        <taxon>Acanthomorphata</taxon>
        <taxon>Gobiaria</taxon>
        <taxon>Gobiiformes</taxon>
        <taxon>Gobioidei</taxon>
        <taxon>Gobiidae</taxon>
        <taxon>Gobionellinae</taxon>
        <taxon>Mugilogobius</taxon>
    </lineage>
</organism>
<feature type="non-terminal residue" evidence="2">
    <location>
        <position position="61"/>
    </location>
</feature>
<feature type="compositionally biased region" description="Basic and acidic residues" evidence="1">
    <location>
        <begin position="23"/>
        <end position="32"/>
    </location>
</feature>
<comment type="caution">
    <text evidence="2">The sequence shown here is derived from an EMBL/GenBank/DDBJ whole genome shotgun (WGS) entry which is preliminary data.</text>
</comment>
<dbReference type="AlphaFoldDB" id="A0AAW0MU26"/>
<evidence type="ECO:0000313" key="2">
    <source>
        <dbReference type="EMBL" id="KAK7882696.1"/>
    </source>
</evidence>
<reference evidence="3" key="1">
    <citation type="submission" date="2024-04" db="EMBL/GenBank/DDBJ databases">
        <title>Salinicola lusitanus LLJ914,a marine bacterium isolated from the Okinawa Trough.</title>
        <authorList>
            <person name="Li J."/>
        </authorList>
    </citation>
    <scope>NUCLEOTIDE SEQUENCE [LARGE SCALE GENOMIC DNA]</scope>
</reference>
<evidence type="ECO:0000256" key="1">
    <source>
        <dbReference type="SAM" id="MobiDB-lite"/>
    </source>
</evidence>
<keyword evidence="3" id="KW-1185">Reference proteome</keyword>
<gene>
    <name evidence="2" type="ORF">WMY93_028870</name>
</gene>
<evidence type="ECO:0000313" key="3">
    <source>
        <dbReference type="Proteomes" id="UP001460270"/>
    </source>
</evidence>
<protein>
    <submittedName>
        <fullName evidence="2">Uncharacterized protein</fullName>
    </submittedName>
</protein>
<feature type="region of interest" description="Disordered" evidence="1">
    <location>
        <begin position="23"/>
        <end position="61"/>
    </location>
</feature>
<feature type="non-terminal residue" evidence="2">
    <location>
        <position position="1"/>
    </location>
</feature>